<dbReference type="SUPFAM" id="SSF56954">
    <property type="entry name" value="Outer membrane efflux proteins (OEP)"/>
    <property type="match status" value="1"/>
</dbReference>
<sequence length="174" mass="19102">MEAARAAYLPRISLTGLLGVESNQLSNLFNSGARTWSFAGNLALPLFDNGLTAAQIDQAKARERQAAAAYQLAIQNAFAETRTALTANQVIGNKVSAVQVQVDALNRQLKLATLRYDNGFSSYLEVLDAERNLFDAQIALINTQRDQLNYRVELFKVLGGGWQQSTPGLARQER</sequence>
<dbReference type="Pfam" id="PF02321">
    <property type="entry name" value="OEP"/>
    <property type="match status" value="1"/>
</dbReference>
<evidence type="ECO:0000256" key="1">
    <source>
        <dbReference type="ARBA" id="ARBA00007613"/>
    </source>
</evidence>
<dbReference type="InterPro" id="IPR003423">
    <property type="entry name" value="OMP_efflux"/>
</dbReference>
<dbReference type="Gene3D" id="1.20.1600.10">
    <property type="entry name" value="Outer membrane efflux proteins (OEP)"/>
    <property type="match status" value="1"/>
</dbReference>
<accession>A0AAU7FCB3</accession>
<reference evidence="2" key="1">
    <citation type="submission" date="2024-05" db="EMBL/GenBank/DDBJ databases">
        <authorList>
            <person name="Yang L."/>
            <person name="Pan L."/>
        </authorList>
    </citation>
    <scope>NUCLEOTIDE SEQUENCE</scope>
    <source>
        <strain evidence="2">FCG-7</strain>
    </source>
</reference>
<dbReference type="GO" id="GO:0015562">
    <property type="term" value="F:efflux transmembrane transporter activity"/>
    <property type="evidence" value="ECO:0007669"/>
    <property type="project" value="InterPro"/>
</dbReference>
<dbReference type="Gene3D" id="2.20.200.10">
    <property type="entry name" value="Outer membrane efflux proteins (OEP)"/>
    <property type="match status" value="1"/>
</dbReference>
<dbReference type="EMBL" id="CP157355">
    <property type="protein sequence ID" value="XBM02390.1"/>
    <property type="molecule type" value="Genomic_DNA"/>
</dbReference>
<proteinExistence type="inferred from homology"/>
<dbReference type="KEGG" id="cmav:ABHF33_00115"/>
<dbReference type="InterPro" id="IPR010131">
    <property type="entry name" value="MdtP/NodT-like"/>
</dbReference>
<organism evidence="2">
    <name type="scientific">Chitinibacter mangrovi</name>
    <dbReference type="NCBI Taxonomy" id="3153927"/>
    <lineage>
        <taxon>Bacteria</taxon>
        <taxon>Pseudomonadati</taxon>
        <taxon>Pseudomonadota</taxon>
        <taxon>Betaproteobacteria</taxon>
        <taxon>Neisseriales</taxon>
        <taxon>Chitinibacteraceae</taxon>
        <taxon>Chitinibacter</taxon>
    </lineage>
</organism>
<protein>
    <submittedName>
        <fullName evidence="2">TolC family protein</fullName>
    </submittedName>
</protein>
<dbReference type="AlphaFoldDB" id="A0AAU7FCB3"/>
<dbReference type="RefSeq" id="WP_348946668.1">
    <property type="nucleotide sequence ID" value="NZ_CP157355.1"/>
</dbReference>
<evidence type="ECO:0000313" key="2">
    <source>
        <dbReference type="EMBL" id="XBM02390.1"/>
    </source>
</evidence>
<comment type="similarity">
    <text evidence="1">Belongs to the outer membrane factor (OMF) (TC 1.B.17) family.</text>
</comment>
<gene>
    <name evidence="2" type="ORF">ABHF33_00115</name>
</gene>
<dbReference type="PANTHER" id="PTHR30203">
    <property type="entry name" value="OUTER MEMBRANE CATION EFFLUX PROTEIN"/>
    <property type="match status" value="1"/>
</dbReference>
<name>A0AAU7FCB3_9NEIS</name>